<sequence length="85" mass="9841">RNTNDRLSMISVGYLHIIVAECEDAMKLEVDYNDSDSITSLLKTLKRSFRRIIFDLLLIESDENPVNETLLDCLTSQFDFKIIDI</sequence>
<dbReference type="Proteomes" id="UP001432322">
    <property type="component" value="Unassembled WGS sequence"/>
</dbReference>
<evidence type="ECO:0000313" key="1">
    <source>
        <dbReference type="EMBL" id="GMT33774.1"/>
    </source>
</evidence>
<reference evidence="1" key="1">
    <citation type="submission" date="2023-10" db="EMBL/GenBank/DDBJ databases">
        <title>Genome assembly of Pristionchus species.</title>
        <authorList>
            <person name="Yoshida K."/>
            <person name="Sommer R.J."/>
        </authorList>
    </citation>
    <scope>NUCLEOTIDE SEQUENCE</scope>
    <source>
        <strain evidence="1">RS5133</strain>
    </source>
</reference>
<organism evidence="1 2">
    <name type="scientific">Pristionchus fissidentatus</name>
    <dbReference type="NCBI Taxonomy" id="1538716"/>
    <lineage>
        <taxon>Eukaryota</taxon>
        <taxon>Metazoa</taxon>
        <taxon>Ecdysozoa</taxon>
        <taxon>Nematoda</taxon>
        <taxon>Chromadorea</taxon>
        <taxon>Rhabditida</taxon>
        <taxon>Rhabditina</taxon>
        <taxon>Diplogasteromorpha</taxon>
        <taxon>Diplogasteroidea</taxon>
        <taxon>Neodiplogasteridae</taxon>
        <taxon>Pristionchus</taxon>
    </lineage>
</organism>
<accession>A0AAV5WVZ6</accession>
<feature type="non-terminal residue" evidence="1">
    <location>
        <position position="85"/>
    </location>
</feature>
<name>A0AAV5WVZ6_9BILA</name>
<proteinExistence type="predicted"/>
<feature type="non-terminal residue" evidence="1">
    <location>
        <position position="1"/>
    </location>
</feature>
<evidence type="ECO:0000313" key="2">
    <source>
        <dbReference type="Proteomes" id="UP001432322"/>
    </source>
</evidence>
<comment type="caution">
    <text evidence="1">The sequence shown here is derived from an EMBL/GenBank/DDBJ whole genome shotgun (WGS) entry which is preliminary data.</text>
</comment>
<dbReference type="EMBL" id="BTSY01000006">
    <property type="protein sequence ID" value="GMT33774.1"/>
    <property type="molecule type" value="Genomic_DNA"/>
</dbReference>
<keyword evidence="2" id="KW-1185">Reference proteome</keyword>
<gene>
    <name evidence="1" type="ORF">PFISCL1PPCAC_25071</name>
</gene>
<protein>
    <submittedName>
        <fullName evidence="1">Uncharacterized protein</fullName>
    </submittedName>
</protein>
<dbReference type="AlphaFoldDB" id="A0AAV5WVZ6"/>